<proteinExistence type="predicted"/>
<dbReference type="Pfam" id="PF01547">
    <property type="entry name" value="SBP_bac_1"/>
    <property type="match status" value="1"/>
</dbReference>
<dbReference type="PANTHER" id="PTHR43649">
    <property type="entry name" value="ARABINOSE-BINDING PROTEIN-RELATED"/>
    <property type="match status" value="1"/>
</dbReference>
<dbReference type="InterPro" id="IPR050490">
    <property type="entry name" value="Bact_solute-bd_prot1"/>
</dbReference>
<evidence type="ECO:0000313" key="3">
    <source>
        <dbReference type="EMBL" id="MRI68191.1"/>
    </source>
</evidence>
<name>A0A6N7R4N6_9BACI</name>
<keyword evidence="2" id="KW-0732">Signal</keyword>
<feature type="region of interest" description="Disordered" evidence="1">
    <location>
        <begin position="23"/>
        <end position="50"/>
    </location>
</feature>
<dbReference type="InterPro" id="IPR006059">
    <property type="entry name" value="SBP"/>
</dbReference>
<feature type="chain" id="PRO_5039606574" evidence="2">
    <location>
        <begin position="19"/>
        <end position="442"/>
    </location>
</feature>
<feature type="compositionally biased region" description="Low complexity" evidence="1">
    <location>
        <begin position="23"/>
        <end position="35"/>
    </location>
</feature>
<keyword evidence="4" id="KW-1185">Reference proteome</keyword>
<accession>A0A6N7R4N6</accession>
<dbReference type="SUPFAM" id="SSF53850">
    <property type="entry name" value="Periplasmic binding protein-like II"/>
    <property type="match status" value="1"/>
</dbReference>
<dbReference type="RefSeq" id="WP_153836699.1">
    <property type="nucleotide sequence ID" value="NZ_JBHUMW010000053.1"/>
</dbReference>
<dbReference type="EMBL" id="WJEE01000054">
    <property type="protein sequence ID" value="MRI68191.1"/>
    <property type="molecule type" value="Genomic_DNA"/>
</dbReference>
<dbReference type="PROSITE" id="PS51257">
    <property type="entry name" value="PROKAR_LIPOPROTEIN"/>
    <property type="match status" value="1"/>
</dbReference>
<sequence length="442" mass="48903">MKKSLLVLLGMMMVLWLAACSGDDSSEDTGGTTDNTSEETDNDSDSEASGDQVTLRIAWWGSQPRHDYTLEVIELYEEQNPNVTIEPEYASWDDYWQKLSPQAAANELPDIIQMDLSYISQYAENGQLADLEQFLGSEIDDSNIAENTIEGGRINDGLYGFNLGSNALSFQYNPEILAEIGIDEIPETYSWDEYQEMAQKATDAGYYFDNGMQADVFFNYYLRQNGARLYAEDGSGLGYDDDQLFVDFFTIIQEQVEAEATPTPDFLAQLAGPEDDPVVLGDGVGIFQWSNQFVGLEDMSEHTFAFATPPGENLEDGLFLKPSMYFSISENSEQKEAAASFIDFWVNDVEANKLILGDRGVPVSSVVQEEIADDVSEAQQAVFDYVAWAEENSTPMGAPDPAGAGEIIEQLTNLSEQISYGEITPEDAAKHFRTQAEGILGN</sequence>
<evidence type="ECO:0000313" key="4">
    <source>
        <dbReference type="Proteomes" id="UP000435187"/>
    </source>
</evidence>
<protein>
    <submittedName>
        <fullName evidence="3">Extracellular solute-binding protein</fullName>
    </submittedName>
</protein>
<dbReference type="Proteomes" id="UP000435187">
    <property type="component" value="Unassembled WGS sequence"/>
</dbReference>
<gene>
    <name evidence="3" type="ORF">GH885_17940</name>
</gene>
<organism evidence="3 4">
    <name type="scientific">Gracilibacillus thailandensis</name>
    <dbReference type="NCBI Taxonomy" id="563735"/>
    <lineage>
        <taxon>Bacteria</taxon>
        <taxon>Bacillati</taxon>
        <taxon>Bacillota</taxon>
        <taxon>Bacilli</taxon>
        <taxon>Bacillales</taxon>
        <taxon>Bacillaceae</taxon>
        <taxon>Gracilibacillus</taxon>
    </lineage>
</organism>
<evidence type="ECO:0000256" key="1">
    <source>
        <dbReference type="SAM" id="MobiDB-lite"/>
    </source>
</evidence>
<feature type="compositionally biased region" description="Acidic residues" evidence="1">
    <location>
        <begin position="36"/>
        <end position="48"/>
    </location>
</feature>
<dbReference type="PANTHER" id="PTHR43649:SF11">
    <property type="entry name" value="ABC TRANSPORTER SUBSTRATE-BINDING PROTEIN YESO-RELATED"/>
    <property type="match status" value="1"/>
</dbReference>
<comment type="caution">
    <text evidence="3">The sequence shown here is derived from an EMBL/GenBank/DDBJ whole genome shotgun (WGS) entry which is preliminary data.</text>
</comment>
<dbReference type="Gene3D" id="3.40.190.10">
    <property type="entry name" value="Periplasmic binding protein-like II"/>
    <property type="match status" value="2"/>
</dbReference>
<dbReference type="AlphaFoldDB" id="A0A6N7R4N6"/>
<evidence type="ECO:0000256" key="2">
    <source>
        <dbReference type="SAM" id="SignalP"/>
    </source>
</evidence>
<feature type="signal peptide" evidence="2">
    <location>
        <begin position="1"/>
        <end position="18"/>
    </location>
</feature>
<reference evidence="3 4" key="1">
    <citation type="submission" date="2019-10" db="EMBL/GenBank/DDBJ databases">
        <title>Gracilibacillus salitolerans sp. nov., a moderate halophile isolated from a saline soil in northwest China.</title>
        <authorList>
            <person name="Gan L."/>
        </authorList>
    </citation>
    <scope>NUCLEOTIDE SEQUENCE [LARGE SCALE GENOMIC DNA]</scope>
    <source>
        <strain evidence="3 4">TP2-8</strain>
    </source>
</reference>